<sequence length="279" mass="30938">MVQQAWVTAMAIDLNRHVPPRSAGDGAIGAKEKLQREHTATPSAELLVPWQAIVPILLMITTALASVSFVTLATRYQFGYNPPNWLVRRVNVDEEANIPTWFATCLLFSAAGLLFLIARAKQLLRDRFSVYWFGLSLMFLYLSVDEAASLHEMAMAPTRALLALSGPLYAGWVIPAGVALVILVLLYSRFLLALPRRTLCWFVFGGALYTGGAVGMELVAWGHIYPAYIAHPENWSGVVDMPFLVMTHSEEIMEMAGVIAFIQGLLGHLRECLHQLVER</sequence>
<protein>
    <recommendedName>
        <fullName evidence="4">Transmembrane protein</fullName>
    </recommendedName>
</protein>
<feature type="transmembrane region" description="Helical" evidence="1">
    <location>
        <begin position="98"/>
        <end position="118"/>
    </location>
</feature>
<evidence type="ECO:0000256" key="1">
    <source>
        <dbReference type="SAM" id="Phobius"/>
    </source>
</evidence>
<keyword evidence="1" id="KW-0812">Transmembrane</keyword>
<feature type="transmembrane region" description="Helical" evidence="1">
    <location>
        <begin position="199"/>
        <end position="224"/>
    </location>
</feature>
<evidence type="ECO:0000313" key="2">
    <source>
        <dbReference type="EMBL" id="AFL49663.1"/>
    </source>
</evidence>
<feature type="transmembrane region" description="Helical" evidence="1">
    <location>
        <begin position="168"/>
        <end position="187"/>
    </location>
</feature>
<name>I3X1A7_SINF2</name>
<feature type="transmembrane region" description="Helical" evidence="1">
    <location>
        <begin position="56"/>
        <end position="78"/>
    </location>
</feature>
<dbReference type="PATRIC" id="fig|1185652.3.peg.1114"/>
<proteinExistence type="predicted"/>
<organism evidence="2 3">
    <name type="scientific">Sinorhizobium fredii (strain USDA 257)</name>
    <dbReference type="NCBI Taxonomy" id="1185652"/>
    <lineage>
        <taxon>Bacteria</taxon>
        <taxon>Pseudomonadati</taxon>
        <taxon>Pseudomonadota</taxon>
        <taxon>Alphaproteobacteria</taxon>
        <taxon>Hyphomicrobiales</taxon>
        <taxon>Rhizobiaceae</taxon>
        <taxon>Sinorhizobium/Ensifer group</taxon>
        <taxon>Sinorhizobium</taxon>
    </lineage>
</organism>
<dbReference type="Proteomes" id="UP000006180">
    <property type="component" value="Chromosome"/>
</dbReference>
<feature type="transmembrane region" description="Helical" evidence="1">
    <location>
        <begin position="252"/>
        <end position="269"/>
    </location>
</feature>
<evidence type="ECO:0000313" key="3">
    <source>
        <dbReference type="Proteomes" id="UP000006180"/>
    </source>
</evidence>
<dbReference type="HOGENOM" id="CLU_072761_0_0_5"/>
<dbReference type="EMBL" id="CP003563">
    <property type="protein sequence ID" value="AFL49663.1"/>
    <property type="molecule type" value="Genomic_DNA"/>
</dbReference>
<dbReference type="AlphaFoldDB" id="I3X1A7"/>
<dbReference type="eggNOG" id="ENOG5031B6Q">
    <property type="taxonomic scope" value="Bacteria"/>
</dbReference>
<gene>
    <name evidence="2" type="ORF">USDA257_c10720</name>
</gene>
<feature type="transmembrane region" description="Helical" evidence="1">
    <location>
        <begin position="130"/>
        <end position="148"/>
    </location>
</feature>
<dbReference type="KEGG" id="sfd:USDA257_c10720"/>
<evidence type="ECO:0008006" key="4">
    <source>
        <dbReference type="Google" id="ProtNLM"/>
    </source>
</evidence>
<accession>I3X1A7</accession>
<keyword evidence="1" id="KW-1133">Transmembrane helix</keyword>
<reference evidence="2 3" key="1">
    <citation type="journal article" date="2012" name="J. Bacteriol.">
        <title>Complete genome sequence of the broad-host-range strain Sinorhizobium fredii USDA257.</title>
        <authorList>
            <person name="Schuldes J."/>
            <person name="Rodriguez Orbegoso M."/>
            <person name="Schmeisser C."/>
            <person name="Krishnan H.B."/>
            <person name="Daniel R."/>
            <person name="Streit W.R."/>
        </authorList>
    </citation>
    <scope>NUCLEOTIDE SEQUENCE [LARGE SCALE GENOMIC DNA]</scope>
    <source>
        <strain evidence="2 3">USDA 257</strain>
    </source>
</reference>
<keyword evidence="1" id="KW-0472">Membrane</keyword>